<dbReference type="PANTHER" id="PTHR30069">
    <property type="entry name" value="TONB-DEPENDENT OUTER MEMBRANE RECEPTOR"/>
    <property type="match status" value="1"/>
</dbReference>
<evidence type="ECO:0000256" key="1">
    <source>
        <dbReference type="ARBA" id="ARBA00004571"/>
    </source>
</evidence>
<keyword evidence="14" id="KW-0675">Receptor</keyword>
<dbReference type="Proteomes" id="UP000266313">
    <property type="component" value="Chromosome"/>
</dbReference>
<evidence type="ECO:0000256" key="5">
    <source>
        <dbReference type="ARBA" id="ARBA00022692"/>
    </source>
</evidence>
<protein>
    <submittedName>
        <fullName evidence="14">TonB-dependent outer membrane receptor</fullName>
    </submittedName>
</protein>
<dbReference type="PANTHER" id="PTHR30069:SF41">
    <property type="entry name" value="HEME_HEMOPEXIN UTILIZATION PROTEIN C"/>
    <property type="match status" value="1"/>
</dbReference>
<dbReference type="GO" id="GO:0009279">
    <property type="term" value="C:cell outer membrane"/>
    <property type="evidence" value="ECO:0007669"/>
    <property type="project" value="UniProtKB-SubCell"/>
</dbReference>
<keyword evidence="3 9" id="KW-0813">Transport</keyword>
<organism evidence="14 15">
    <name type="scientific">Methylocaldum marinum</name>
    <dbReference type="NCBI Taxonomy" id="1432792"/>
    <lineage>
        <taxon>Bacteria</taxon>
        <taxon>Pseudomonadati</taxon>
        <taxon>Pseudomonadota</taxon>
        <taxon>Gammaproteobacteria</taxon>
        <taxon>Methylococcales</taxon>
        <taxon>Methylococcaceae</taxon>
        <taxon>Methylocaldum</taxon>
    </lineage>
</organism>
<comment type="subcellular location">
    <subcellularLocation>
        <location evidence="1 9">Cell outer membrane</location>
        <topology evidence="1 9">Multi-pass membrane protein</topology>
    </subcellularLocation>
</comment>
<evidence type="ECO:0000256" key="8">
    <source>
        <dbReference type="ARBA" id="ARBA00023237"/>
    </source>
</evidence>
<evidence type="ECO:0000256" key="7">
    <source>
        <dbReference type="ARBA" id="ARBA00023136"/>
    </source>
</evidence>
<evidence type="ECO:0000259" key="13">
    <source>
        <dbReference type="Pfam" id="PF07715"/>
    </source>
</evidence>
<keyword evidence="5 9" id="KW-0812">Transmembrane</keyword>
<evidence type="ECO:0000256" key="2">
    <source>
        <dbReference type="ARBA" id="ARBA00009810"/>
    </source>
</evidence>
<dbReference type="EMBL" id="AP017928">
    <property type="protein sequence ID" value="BBA36935.1"/>
    <property type="molecule type" value="Genomic_DNA"/>
</dbReference>
<dbReference type="InterPro" id="IPR036942">
    <property type="entry name" value="Beta-barrel_TonB_sf"/>
</dbReference>
<dbReference type="AlphaFoldDB" id="A0A250KZ77"/>
<evidence type="ECO:0000256" key="11">
    <source>
        <dbReference type="SAM" id="SignalP"/>
    </source>
</evidence>
<dbReference type="GO" id="GO:0044718">
    <property type="term" value="P:siderophore transmembrane transport"/>
    <property type="evidence" value="ECO:0007669"/>
    <property type="project" value="TreeGrafter"/>
</dbReference>
<dbReference type="InterPro" id="IPR039426">
    <property type="entry name" value="TonB-dep_rcpt-like"/>
</dbReference>
<sequence length="659" mass="71170">MGGWNMKNKISAASAVSIRLAVLLAAAGSVRAETGKPAADDAVVLGTVNVSGVAAPDDVIEVEDTPSTSIKDVFEKNVSVGVGGPTAFSQRVFVNGIEETNLNVQIDGARQANNLWHHNTNLLIDPNMLKSVGVDAGVAAADAGPGTLGGSLRYETRDVDDFLPAGRNFGAFLGGSFASNLSAFTESGAAYARGHGFEALGYASHIEGKDYDAGDGERVRGTGANQISALGKVAYTSEGGHRIEASGQHMVDDGIRPFRANFSSARGQAIYSENTFKRTTANLKYSTRMPGELYDPEIRFYYNDTSLSRPSPTGGFRPGYFNSAIESFGMTALNRFRTPLGELTAGIDYYNDRATTDNFRDAVFVETSTNLGGFAQLRSRPLDWVTLSTGLRIDSQELESVDRKRFENTGASPNVSLSLAVAPGLTLKGGYAYVFGGIPLSEAALFHTMPYSSYSDDLDPMRSTNAKVGLNYTIDGFWVEGEVFSTRIQNTPMYEEGPGVFKRINGPALKTEGFNLGAGYQIENAEFGAHYTQTEVEFDRSPLDTTAFYLGSPVGEIIKLHGAYAWPEAGVKVGMTSEIAMQYEYPRDSGFLDLAGYQTYNVFAQWQPSFYRGLTVRAEVNNLTNTDYVDRYTAGSSASFIVPLKNPGRSFLVSTRIEF</sequence>
<evidence type="ECO:0000313" key="15">
    <source>
        <dbReference type="Proteomes" id="UP000266313"/>
    </source>
</evidence>
<proteinExistence type="inferred from homology"/>
<name>A0A250KZ77_9GAMM</name>
<evidence type="ECO:0000256" key="4">
    <source>
        <dbReference type="ARBA" id="ARBA00022452"/>
    </source>
</evidence>
<keyword evidence="15" id="KW-1185">Reference proteome</keyword>
<evidence type="ECO:0000313" key="14">
    <source>
        <dbReference type="EMBL" id="BBA36935.1"/>
    </source>
</evidence>
<dbReference type="KEGG" id="mmai:sS8_5012"/>
<accession>A0A250KZ77</accession>
<gene>
    <name evidence="14" type="ORF">sS8_5012</name>
</gene>
<dbReference type="Gene3D" id="2.40.170.20">
    <property type="entry name" value="TonB-dependent receptor, beta-barrel domain"/>
    <property type="match status" value="1"/>
</dbReference>
<dbReference type="SUPFAM" id="SSF56935">
    <property type="entry name" value="Porins"/>
    <property type="match status" value="1"/>
</dbReference>
<feature type="domain" description="TonB-dependent receptor plug" evidence="13">
    <location>
        <begin position="61"/>
        <end position="150"/>
    </location>
</feature>
<evidence type="ECO:0000259" key="12">
    <source>
        <dbReference type="Pfam" id="PF00593"/>
    </source>
</evidence>
<evidence type="ECO:0000256" key="9">
    <source>
        <dbReference type="PROSITE-ProRule" id="PRU01360"/>
    </source>
</evidence>
<feature type="domain" description="TonB-dependent receptor-like beta-barrel" evidence="12">
    <location>
        <begin position="265"/>
        <end position="623"/>
    </location>
</feature>
<keyword evidence="8 9" id="KW-0998">Cell outer membrane</keyword>
<comment type="similarity">
    <text evidence="2 9 10">Belongs to the TonB-dependent receptor family.</text>
</comment>
<keyword evidence="7 9" id="KW-0472">Membrane</keyword>
<dbReference type="Gene3D" id="2.170.130.10">
    <property type="entry name" value="TonB-dependent receptor, plug domain"/>
    <property type="match status" value="1"/>
</dbReference>
<dbReference type="InterPro" id="IPR037066">
    <property type="entry name" value="Plug_dom_sf"/>
</dbReference>
<evidence type="ECO:0000256" key="3">
    <source>
        <dbReference type="ARBA" id="ARBA00022448"/>
    </source>
</evidence>
<keyword evidence="11" id="KW-0732">Signal</keyword>
<dbReference type="PROSITE" id="PS52016">
    <property type="entry name" value="TONB_DEPENDENT_REC_3"/>
    <property type="match status" value="1"/>
</dbReference>
<dbReference type="InterPro" id="IPR012910">
    <property type="entry name" value="Plug_dom"/>
</dbReference>
<dbReference type="GO" id="GO:0015344">
    <property type="term" value="F:siderophore uptake transmembrane transporter activity"/>
    <property type="evidence" value="ECO:0007669"/>
    <property type="project" value="TreeGrafter"/>
</dbReference>
<evidence type="ECO:0000256" key="6">
    <source>
        <dbReference type="ARBA" id="ARBA00023077"/>
    </source>
</evidence>
<dbReference type="Pfam" id="PF07715">
    <property type="entry name" value="Plug"/>
    <property type="match status" value="1"/>
</dbReference>
<dbReference type="InterPro" id="IPR000531">
    <property type="entry name" value="Beta-barrel_TonB"/>
</dbReference>
<evidence type="ECO:0000256" key="10">
    <source>
        <dbReference type="RuleBase" id="RU003357"/>
    </source>
</evidence>
<feature type="signal peptide" evidence="11">
    <location>
        <begin position="1"/>
        <end position="32"/>
    </location>
</feature>
<dbReference type="Pfam" id="PF00593">
    <property type="entry name" value="TonB_dep_Rec_b-barrel"/>
    <property type="match status" value="1"/>
</dbReference>
<keyword evidence="4 9" id="KW-1134">Transmembrane beta strand</keyword>
<keyword evidence="6 10" id="KW-0798">TonB box</keyword>
<reference evidence="14 15" key="1">
    <citation type="submission" date="2016-12" db="EMBL/GenBank/DDBJ databases">
        <title>Genome sequencing of Methylocaldum marinum.</title>
        <authorList>
            <person name="Takeuchi M."/>
            <person name="Kamagata Y."/>
            <person name="Hiraoka S."/>
            <person name="Oshima K."/>
            <person name="Hattori M."/>
            <person name="Iwasaki W."/>
        </authorList>
    </citation>
    <scope>NUCLEOTIDE SEQUENCE [LARGE SCALE GENOMIC DNA]</scope>
    <source>
        <strain evidence="14 15">S8</strain>
    </source>
</reference>
<feature type="chain" id="PRO_5012151388" evidence="11">
    <location>
        <begin position="33"/>
        <end position="659"/>
    </location>
</feature>